<reference evidence="1 2" key="1">
    <citation type="journal article" date="2022" name="bioRxiv">
        <title>The genome of the oomycete Peronosclerospora sorghi, a cosmopolitan pathogen of maize and sorghum, is inflated with dispersed pseudogenes.</title>
        <authorList>
            <person name="Fletcher K."/>
            <person name="Martin F."/>
            <person name="Isakeit T."/>
            <person name="Cavanaugh K."/>
            <person name="Magill C."/>
            <person name="Michelmore R."/>
        </authorList>
    </citation>
    <scope>NUCLEOTIDE SEQUENCE [LARGE SCALE GENOMIC DNA]</scope>
    <source>
        <strain evidence="1">P6</strain>
    </source>
</reference>
<dbReference type="EMBL" id="CM047582">
    <property type="protein sequence ID" value="KAI9915650.1"/>
    <property type="molecule type" value="Genomic_DNA"/>
</dbReference>
<dbReference type="Proteomes" id="UP001163321">
    <property type="component" value="Chromosome 3"/>
</dbReference>
<accession>A0ACC0WC05</accession>
<sequence>MAFSSHDPLLVDPPKKAKRCHEPSRAKLTFAARKGSVSQTFTHDAWRNVMARSQLCKLFTTFLQEHHGNRSHGAKPNEPGTVMFQD</sequence>
<name>A0ACC0WC05_9STRA</name>
<keyword evidence="2" id="KW-1185">Reference proteome</keyword>
<proteinExistence type="predicted"/>
<evidence type="ECO:0000313" key="1">
    <source>
        <dbReference type="EMBL" id="KAI9915650.1"/>
    </source>
</evidence>
<organism evidence="1 2">
    <name type="scientific">Peronosclerospora sorghi</name>
    <dbReference type="NCBI Taxonomy" id="230839"/>
    <lineage>
        <taxon>Eukaryota</taxon>
        <taxon>Sar</taxon>
        <taxon>Stramenopiles</taxon>
        <taxon>Oomycota</taxon>
        <taxon>Peronosporomycetes</taxon>
        <taxon>Peronosporales</taxon>
        <taxon>Peronosporaceae</taxon>
        <taxon>Peronosclerospora</taxon>
    </lineage>
</organism>
<protein>
    <submittedName>
        <fullName evidence="1">Uncharacterized protein</fullName>
    </submittedName>
</protein>
<evidence type="ECO:0000313" key="2">
    <source>
        <dbReference type="Proteomes" id="UP001163321"/>
    </source>
</evidence>
<comment type="caution">
    <text evidence="1">The sequence shown here is derived from an EMBL/GenBank/DDBJ whole genome shotgun (WGS) entry which is preliminary data.</text>
</comment>
<gene>
    <name evidence="1" type="ORF">PsorP6_007092</name>
</gene>